<dbReference type="OMA" id="VENAFIY"/>
<dbReference type="EMBL" id="GL349451">
    <property type="protein sequence ID" value="KNC48514.1"/>
    <property type="molecule type" value="Genomic_DNA"/>
</dbReference>
<evidence type="ECO:0000313" key="3">
    <source>
        <dbReference type="EMBL" id="KNC48514.1"/>
    </source>
</evidence>
<dbReference type="InterPro" id="IPR005135">
    <property type="entry name" value="Endo/exonuclease/phosphatase"/>
</dbReference>
<dbReference type="Gene3D" id="3.60.10.10">
    <property type="entry name" value="Endonuclease/exonuclease/phosphatase"/>
    <property type="match status" value="1"/>
</dbReference>
<feature type="chain" id="PRO_5005536972" evidence="1">
    <location>
        <begin position="23"/>
        <end position="351"/>
    </location>
</feature>
<dbReference type="SUPFAM" id="SSF56219">
    <property type="entry name" value="DNase I-like"/>
    <property type="match status" value="1"/>
</dbReference>
<proteinExistence type="predicted"/>
<protein>
    <submittedName>
        <fullName evidence="3">Endonuclease/exonuclease/phosphatase</fullName>
    </submittedName>
</protein>
<feature type="domain" description="Endonuclease/exonuclease/phosphatase" evidence="2">
    <location>
        <begin position="48"/>
        <end position="339"/>
    </location>
</feature>
<keyword evidence="3" id="KW-0255">Endonuclease</keyword>
<name>A0A0L0D846_THETB</name>
<dbReference type="OrthoDB" id="2093442at2759"/>
<keyword evidence="1" id="KW-0732">Signal</keyword>
<dbReference type="PANTHER" id="PTHR42834">
    <property type="entry name" value="ENDONUCLEASE/EXONUCLEASE/PHOSPHATASE FAMILY PROTEIN (AFU_ORTHOLOGUE AFUA_3G09210)"/>
    <property type="match status" value="1"/>
</dbReference>
<dbReference type="Proteomes" id="UP000054408">
    <property type="component" value="Unassembled WGS sequence"/>
</dbReference>
<dbReference type="GeneID" id="25564470"/>
<dbReference type="AlphaFoldDB" id="A0A0L0D846"/>
<evidence type="ECO:0000256" key="1">
    <source>
        <dbReference type="SAM" id="SignalP"/>
    </source>
</evidence>
<feature type="signal peptide" evidence="1">
    <location>
        <begin position="1"/>
        <end position="22"/>
    </location>
</feature>
<evidence type="ECO:0000313" key="4">
    <source>
        <dbReference type="Proteomes" id="UP000054408"/>
    </source>
</evidence>
<dbReference type="GO" id="GO:0004519">
    <property type="term" value="F:endonuclease activity"/>
    <property type="evidence" value="ECO:0007669"/>
    <property type="project" value="UniProtKB-KW"/>
</dbReference>
<gene>
    <name evidence="3" type="ORF">AMSG_04958</name>
</gene>
<dbReference type="InterPro" id="IPR036691">
    <property type="entry name" value="Endo/exonu/phosph_ase_sf"/>
</dbReference>
<accession>A0A0L0D846</accession>
<keyword evidence="3" id="KW-0540">Nuclease</keyword>
<dbReference type="Pfam" id="PF03372">
    <property type="entry name" value="Exo_endo_phos"/>
    <property type="match status" value="1"/>
</dbReference>
<sequence>MAMNTNIIFVFLCLALVTLAAGASFDCDMAPADPQDRRTNKEQLVITTFNVEWLFDGVTGPSSCPWKTAEEADRHLELVATFVATMNPLPDVLMMQEVQDCDMLRRLAKALPGGEAVYRAYMVKGTDTSTQQNTGMLTKIDPETHVFRTSDRFPYPIGGEQCGYKGSDGTQGVSKHMFAQLRVGSRRLALANIHFLAFPTESTRCAKREAQANVIRYQVDEFLTKGMDVIILGDHNDYSADVPDSADNKPSSRVVNILRNGVIKGASSPAANATTPSITESMSLEEVSALVKQPSRYTSAYGTDLVSQIDHLLISNSLIGSLSHAYIDHGFPRGVVSDHWPLTAVLKTSDW</sequence>
<evidence type="ECO:0000259" key="2">
    <source>
        <dbReference type="Pfam" id="PF03372"/>
    </source>
</evidence>
<dbReference type="eggNOG" id="ENOG502RZ7W">
    <property type="taxonomic scope" value="Eukaryota"/>
</dbReference>
<organism evidence="3 4">
    <name type="scientific">Thecamonas trahens ATCC 50062</name>
    <dbReference type="NCBI Taxonomy" id="461836"/>
    <lineage>
        <taxon>Eukaryota</taxon>
        <taxon>Apusozoa</taxon>
        <taxon>Apusomonadida</taxon>
        <taxon>Apusomonadidae</taxon>
        <taxon>Thecamonas</taxon>
    </lineage>
</organism>
<keyword evidence="3" id="KW-0269">Exonuclease</keyword>
<keyword evidence="3" id="KW-0378">Hydrolase</keyword>
<reference evidence="3 4" key="1">
    <citation type="submission" date="2010-05" db="EMBL/GenBank/DDBJ databases">
        <title>The Genome Sequence of Thecamonas trahens ATCC 50062.</title>
        <authorList>
            <consortium name="The Broad Institute Genome Sequencing Platform"/>
            <person name="Russ C."/>
            <person name="Cuomo C."/>
            <person name="Shea T."/>
            <person name="Young S.K."/>
            <person name="Zeng Q."/>
            <person name="Koehrsen M."/>
            <person name="Haas B."/>
            <person name="Borodovsky M."/>
            <person name="Guigo R."/>
            <person name="Alvarado L."/>
            <person name="Berlin A."/>
            <person name="Bochicchio J."/>
            <person name="Borenstein D."/>
            <person name="Chapman S."/>
            <person name="Chen Z."/>
            <person name="Freedman E."/>
            <person name="Gellesch M."/>
            <person name="Goldberg J."/>
            <person name="Griggs A."/>
            <person name="Gujja S."/>
            <person name="Heilman E."/>
            <person name="Heiman D."/>
            <person name="Hepburn T."/>
            <person name="Howarth C."/>
            <person name="Jen D."/>
            <person name="Larson L."/>
            <person name="Mehta T."/>
            <person name="Park D."/>
            <person name="Pearson M."/>
            <person name="Roberts A."/>
            <person name="Saif S."/>
            <person name="Shenoy N."/>
            <person name="Sisk P."/>
            <person name="Stolte C."/>
            <person name="Sykes S."/>
            <person name="Thomson T."/>
            <person name="Walk T."/>
            <person name="White J."/>
            <person name="Yandava C."/>
            <person name="Burger G."/>
            <person name="Gray M.W."/>
            <person name="Holland P.W.H."/>
            <person name="King N."/>
            <person name="Lang F.B.F."/>
            <person name="Roger A.J."/>
            <person name="Ruiz-Trillo I."/>
            <person name="Lander E."/>
            <person name="Nusbaum C."/>
        </authorList>
    </citation>
    <scope>NUCLEOTIDE SEQUENCE [LARGE SCALE GENOMIC DNA]</scope>
    <source>
        <strain evidence="3 4">ATCC 50062</strain>
    </source>
</reference>
<dbReference type="PANTHER" id="PTHR42834:SF1">
    <property type="entry name" value="ENDONUCLEASE_EXONUCLEASE_PHOSPHATASE FAMILY PROTEIN (AFU_ORTHOLOGUE AFUA_3G09210)"/>
    <property type="match status" value="1"/>
</dbReference>
<dbReference type="GO" id="GO:0004527">
    <property type="term" value="F:exonuclease activity"/>
    <property type="evidence" value="ECO:0007669"/>
    <property type="project" value="UniProtKB-KW"/>
</dbReference>
<dbReference type="RefSeq" id="XP_013758622.1">
    <property type="nucleotide sequence ID" value="XM_013903168.1"/>
</dbReference>
<keyword evidence="4" id="KW-1185">Reference proteome</keyword>